<dbReference type="RefSeq" id="WP_200408515.1">
    <property type="nucleotide sequence ID" value="NZ_CP062943.1"/>
</dbReference>
<keyword evidence="2" id="KW-0378">Hydrolase</keyword>
<dbReference type="InterPro" id="IPR003615">
    <property type="entry name" value="HNH_nuc"/>
</dbReference>
<dbReference type="Pfam" id="PF01844">
    <property type="entry name" value="HNH"/>
    <property type="match status" value="1"/>
</dbReference>
<keyword evidence="2" id="KW-0540">Nuclease</keyword>
<dbReference type="GO" id="GO:0004519">
    <property type="term" value="F:endonuclease activity"/>
    <property type="evidence" value="ECO:0007669"/>
    <property type="project" value="UniProtKB-KW"/>
</dbReference>
<name>A0A7L9UNT8_BIFLL</name>
<dbReference type="Pfam" id="PF13671">
    <property type="entry name" value="AAA_33"/>
    <property type="match status" value="1"/>
</dbReference>
<evidence type="ECO:0000259" key="1">
    <source>
        <dbReference type="Pfam" id="PF01844"/>
    </source>
</evidence>
<keyword evidence="2" id="KW-0255">Endonuclease</keyword>
<accession>A0A7L9UNT8</accession>
<feature type="domain" description="HNH" evidence="1">
    <location>
        <begin position="36"/>
        <end position="70"/>
    </location>
</feature>
<dbReference type="CDD" id="cd00085">
    <property type="entry name" value="HNHc"/>
    <property type="match status" value="1"/>
</dbReference>
<dbReference type="AlphaFoldDB" id="A0A7L9UNT8"/>
<dbReference type="Gene3D" id="1.10.30.50">
    <property type="match status" value="1"/>
</dbReference>
<dbReference type="GO" id="GO:0008270">
    <property type="term" value="F:zinc ion binding"/>
    <property type="evidence" value="ECO:0007669"/>
    <property type="project" value="InterPro"/>
</dbReference>
<gene>
    <name evidence="2" type="ORF">BL5915_03635</name>
</gene>
<reference evidence="2 3" key="1">
    <citation type="submission" date="2020-10" db="EMBL/GenBank/DDBJ databases">
        <title>Genome sequencing of Bifidobacterium longum subsp. longum KCTC 5915.</title>
        <authorList>
            <person name="Kim J."/>
        </authorList>
    </citation>
    <scope>NUCLEOTIDE SEQUENCE [LARGE SCALE GENOMIC DNA]</scope>
    <source>
        <strain evidence="2 3">KCTC 5915</strain>
    </source>
</reference>
<proteinExistence type="predicted"/>
<dbReference type="Proteomes" id="UP000593918">
    <property type="component" value="Chromosome"/>
</dbReference>
<dbReference type="GO" id="GO:0003676">
    <property type="term" value="F:nucleic acid binding"/>
    <property type="evidence" value="ECO:0007669"/>
    <property type="project" value="InterPro"/>
</dbReference>
<dbReference type="SUPFAM" id="SSF52540">
    <property type="entry name" value="P-loop containing nucleoside triphosphate hydrolases"/>
    <property type="match status" value="1"/>
</dbReference>
<dbReference type="EMBL" id="CP062943">
    <property type="protein sequence ID" value="QOL55892.1"/>
    <property type="molecule type" value="Genomic_DNA"/>
</dbReference>
<dbReference type="Gene3D" id="3.40.50.300">
    <property type="entry name" value="P-loop containing nucleotide triphosphate hydrolases"/>
    <property type="match status" value="1"/>
</dbReference>
<dbReference type="InterPro" id="IPR027417">
    <property type="entry name" value="P-loop_NTPase"/>
</dbReference>
<evidence type="ECO:0000313" key="2">
    <source>
        <dbReference type="EMBL" id="QOL55892.1"/>
    </source>
</evidence>
<dbReference type="InterPro" id="IPR002711">
    <property type="entry name" value="HNH"/>
</dbReference>
<sequence length="255" mass="28187">MASRRDRQRVPPVLSAEVAERWGNECWLNMPGCTHRSDTTDHIVPFAVGGPTVVGNLRRACKHCNSLRSDRTLSGYGASIHAVIGPPAGGKSTYVDLHRQPGAVVLDFDAMARAMMPGMGDEHVLQDWVRRAASGAWYGAYRHLARVCEPVEVWLVKTLPSTPHSPRLLDEWIALDYDIVVCDPGKREVVDRLKARGVDVGHRLQAGVTQWYRRGITQSAIDARLKARRLRLVQLGLMSDADNGANASVGGRPRW</sequence>
<protein>
    <submittedName>
        <fullName evidence="2">HNH endonuclease</fullName>
    </submittedName>
</protein>
<evidence type="ECO:0000313" key="3">
    <source>
        <dbReference type="Proteomes" id="UP000593918"/>
    </source>
</evidence>
<organism evidence="2 3">
    <name type="scientific">Bifidobacterium longum subsp. longum</name>
    <dbReference type="NCBI Taxonomy" id="1679"/>
    <lineage>
        <taxon>Bacteria</taxon>
        <taxon>Bacillati</taxon>
        <taxon>Actinomycetota</taxon>
        <taxon>Actinomycetes</taxon>
        <taxon>Bifidobacteriales</taxon>
        <taxon>Bifidobacteriaceae</taxon>
        <taxon>Bifidobacterium</taxon>
    </lineage>
</organism>